<keyword evidence="5" id="KW-1185">Reference proteome</keyword>
<evidence type="ECO:0000313" key="6">
    <source>
        <dbReference type="WBParaSite" id="Csp11.Scaffold409.g1005.t2"/>
    </source>
</evidence>
<evidence type="ECO:0000256" key="1">
    <source>
        <dbReference type="ARBA" id="ARBA00022729"/>
    </source>
</evidence>
<feature type="domain" description="PA" evidence="4">
    <location>
        <begin position="93"/>
        <end position="128"/>
    </location>
</feature>
<feature type="signal peptide" evidence="3">
    <location>
        <begin position="1"/>
        <end position="20"/>
    </location>
</feature>
<accession>A0A1I7SZF2</accession>
<dbReference type="PANTHER" id="PTHR22702">
    <property type="entry name" value="PROTEASE-ASSOCIATED DOMAIN-CONTAINING PROTEIN"/>
    <property type="match status" value="1"/>
</dbReference>
<reference evidence="6" key="1">
    <citation type="submission" date="2016-11" db="UniProtKB">
        <authorList>
            <consortium name="WormBaseParasite"/>
        </authorList>
    </citation>
    <scope>IDENTIFICATION</scope>
</reference>
<dbReference type="InterPro" id="IPR003137">
    <property type="entry name" value="PA_domain"/>
</dbReference>
<evidence type="ECO:0000313" key="5">
    <source>
        <dbReference type="Proteomes" id="UP000095282"/>
    </source>
</evidence>
<keyword evidence="1 3" id="KW-0732">Signal</keyword>
<name>A0A1I7SZF2_9PELO</name>
<proteinExistence type="predicted"/>
<organism evidence="5 6">
    <name type="scientific">Caenorhabditis tropicalis</name>
    <dbReference type="NCBI Taxonomy" id="1561998"/>
    <lineage>
        <taxon>Eukaryota</taxon>
        <taxon>Metazoa</taxon>
        <taxon>Ecdysozoa</taxon>
        <taxon>Nematoda</taxon>
        <taxon>Chromadorea</taxon>
        <taxon>Rhabditida</taxon>
        <taxon>Rhabditina</taxon>
        <taxon>Rhabditomorpha</taxon>
        <taxon>Rhabditoidea</taxon>
        <taxon>Rhabditidae</taxon>
        <taxon>Peloderinae</taxon>
        <taxon>Caenorhabditis</taxon>
    </lineage>
</organism>
<dbReference type="InterPro" id="IPR046450">
    <property type="entry name" value="PA_dom_sf"/>
</dbReference>
<dbReference type="Gene3D" id="3.50.30.30">
    <property type="match status" value="1"/>
</dbReference>
<dbReference type="Pfam" id="PF02225">
    <property type="entry name" value="PA"/>
    <property type="match status" value="1"/>
</dbReference>
<dbReference type="SUPFAM" id="SSF52025">
    <property type="entry name" value="PA domain"/>
    <property type="match status" value="1"/>
</dbReference>
<sequence length="221" mass="25745">MRHRGWSILYFLLLLNVINAKIPKEYEEVENQDNMLFTVTSPYMLAYTYQMKHAFMLGTHFPDGANKTLKNLDMVVADPIHGCEPLQNEIYVPTVILMERGECSFTEKALNGEKAGATVVMVTDSQNSGNFIHKEDVCYMKIISEYNQRQYYVNMIPDDSLNRAEVPCVYIAPITGRYFRDHLEEGGSIRLDMPVEKNYAPWVHHQKKAPWEIWPEEEHFF</sequence>
<evidence type="ECO:0000259" key="4">
    <source>
        <dbReference type="Pfam" id="PF02225"/>
    </source>
</evidence>
<keyword evidence="2" id="KW-0325">Glycoprotein</keyword>
<evidence type="ECO:0000256" key="2">
    <source>
        <dbReference type="ARBA" id="ARBA00023180"/>
    </source>
</evidence>
<evidence type="ECO:0000256" key="3">
    <source>
        <dbReference type="SAM" id="SignalP"/>
    </source>
</evidence>
<dbReference type="WBParaSite" id="Csp11.Scaffold409.g1005.t2">
    <property type="protein sequence ID" value="Csp11.Scaffold409.g1005.t2"/>
    <property type="gene ID" value="Csp11.Scaffold409.g1005"/>
</dbReference>
<protein>
    <submittedName>
        <fullName evidence="6">PA domain-containing protein</fullName>
    </submittedName>
</protein>
<dbReference type="Proteomes" id="UP000095282">
    <property type="component" value="Unplaced"/>
</dbReference>
<dbReference type="PANTHER" id="PTHR22702:SF1">
    <property type="entry name" value="PROTEASE-ASSOCIATED DOMAIN-CONTAINING PROTEIN 1"/>
    <property type="match status" value="1"/>
</dbReference>
<dbReference type="AlphaFoldDB" id="A0A1I7SZF2"/>
<feature type="chain" id="PRO_5009306846" evidence="3">
    <location>
        <begin position="21"/>
        <end position="221"/>
    </location>
</feature>